<protein>
    <submittedName>
        <fullName evidence="1">Uncharacterized protein</fullName>
    </submittedName>
</protein>
<keyword evidence="2" id="KW-1185">Reference proteome</keyword>
<organism evidence="1 2">
    <name type="scientific">Gemmobacter nanjingensis</name>
    <dbReference type="NCBI Taxonomy" id="488454"/>
    <lineage>
        <taxon>Bacteria</taxon>
        <taxon>Pseudomonadati</taxon>
        <taxon>Pseudomonadota</taxon>
        <taxon>Alphaproteobacteria</taxon>
        <taxon>Rhodobacterales</taxon>
        <taxon>Paracoccaceae</taxon>
        <taxon>Gemmobacter</taxon>
    </lineage>
</organism>
<sequence length="58" mass="6694">MPVLRPDPHPCDLDAWKQRLRELEADPSDPMRDNQIEMTRAQIAAIEEALQKSPLEAR</sequence>
<evidence type="ECO:0000313" key="1">
    <source>
        <dbReference type="EMBL" id="GHC22346.1"/>
    </source>
</evidence>
<evidence type="ECO:0000313" key="2">
    <source>
        <dbReference type="Proteomes" id="UP000658305"/>
    </source>
</evidence>
<dbReference type="EMBL" id="BMYI01000005">
    <property type="protein sequence ID" value="GHC22346.1"/>
    <property type="molecule type" value="Genomic_DNA"/>
</dbReference>
<dbReference type="Proteomes" id="UP000658305">
    <property type="component" value="Unassembled WGS sequence"/>
</dbReference>
<reference evidence="2" key="1">
    <citation type="journal article" date="2019" name="Int. J. Syst. Evol. Microbiol.">
        <title>The Global Catalogue of Microorganisms (GCM) 10K type strain sequencing project: providing services to taxonomists for standard genome sequencing and annotation.</title>
        <authorList>
            <consortium name="The Broad Institute Genomics Platform"/>
            <consortium name="The Broad Institute Genome Sequencing Center for Infectious Disease"/>
            <person name="Wu L."/>
            <person name="Ma J."/>
        </authorList>
    </citation>
    <scope>NUCLEOTIDE SEQUENCE [LARGE SCALE GENOMIC DNA]</scope>
    <source>
        <strain evidence="2">KCTC 23298</strain>
    </source>
</reference>
<gene>
    <name evidence="1" type="ORF">GCM10007291_22210</name>
</gene>
<accession>A0ABQ3FFL9</accession>
<name>A0ABQ3FFL9_9RHOB</name>
<proteinExistence type="predicted"/>
<comment type="caution">
    <text evidence="1">The sequence shown here is derived from an EMBL/GenBank/DDBJ whole genome shotgun (WGS) entry which is preliminary data.</text>
</comment>